<dbReference type="Proteomes" id="UP000625316">
    <property type="component" value="Unassembled WGS sequence"/>
</dbReference>
<dbReference type="InterPro" id="IPR011008">
    <property type="entry name" value="Dimeric_a/b-barrel"/>
</dbReference>
<dbReference type="AlphaFoldDB" id="A0A928VR26"/>
<accession>A0A928VR26</accession>
<proteinExistence type="predicted"/>
<sequence>MSDFHDCLTRKVAQVTIGEFKPGCFEQAQQLYHEAVSTYADGFDGAYLLRDGNSDRGMSIILWQSEAAKQANQNELHDTILQKMAPLFIERPQNHHYDVVSEIPGNPAKVKKKELAIA</sequence>
<name>A0A928VR26_9CYAN</name>
<keyword evidence="2" id="KW-1185">Reference proteome</keyword>
<gene>
    <name evidence="1" type="ORF">IQ266_14705</name>
</gene>
<keyword evidence="1" id="KW-0503">Monooxygenase</keyword>
<comment type="caution">
    <text evidence="1">The sequence shown here is derived from an EMBL/GenBank/DDBJ whole genome shotgun (WGS) entry which is preliminary data.</text>
</comment>
<reference evidence="1" key="1">
    <citation type="submission" date="2020-10" db="EMBL/GenBank/DDBJ databases">
        <authorList>
            <person name="Castelo-Branco R."/>
            <person name="Eusebio N."/>
            <person name="Adriana R."/>
            <person name="Vieira A."/>
            <person name="Brugerolle De Fraissinette N."/>
            <person name="Rezende De Castro R."/>
            <person name="Schneider M.P."/>
            <person name="Vasconcelos V."/>
            <person name="Leao P.N."/>
        </authorList>
    </citation>
    <scope>NUCLEOTIDE SEQUENCE</scope>
    <source>
        <strain evidence="1">LEGE 11480</strain>
    </source>
</reference>
<evidence type="ECO:0000313" key="1">
    <source>
        <dbReference type="EMBL" id="MBE9030982.1"/>
    </source>
</evidence>
<keyword evidence="1" id="KW-0560">Oxidoreductase</keyword>
<dbReference type="EMBL" id="JADEXQ010000049">
    <property type="protein sequence ID" value="MBE9030982.1"/>
    <property type="molecule type" value="Genomic_DNA"/>
</dbReference>
<evidence type="ECO:0000313" key="2">
    <source>
        <dbReference type="Proteomes" id="UP000625316"/>
    </source>
</evidence>
<organism evidence="1 2">
    <name type="scientific">Romeriopsis navalis LEGE 11480</name>
    <dbReference type="NCBI Taxonomy" id="2777977"/>
    <lineage>
        <taxon>Bacteria</taxon>
        <taxon>Bacillati</taxon>
        <taxon>Cyanobacteriota</taxon>
        <taxon>Cyanophyceae</taxon>
        <taxon>Leptolyngbyales</taxon>
        <taxon>Leptolyngbyaceae</taxon>
        <taxon>Romeriopsis</taxon>
        <taxon>Romeriopsis navalis</taxon>
    </lineage>
</organism>
<protein>
    <submittedName>
        <fullName evidence="1">Antibiotic biosynthesis monooxygenase</fullName>
    </submittedName>
</protein>
<dbReference type="GO" id="GO:0004497">
    <property type="term" value="F:monooxygenase activity"/>
    <property type="evidence" value="ECO:0007669"/>
    <property type="project" value="UniProtKB-KW"/>
</dbReference>
<dbReference type="RefSeq" id="WP_264325814.1">
    <property type="nucleotide sequence ID" value="NZ_JADEXQ010000049.1"/>
</dbReference>
<dbReference type="SUPFAM" id="SSF54909">
    <property type="entry name" value="Dimeric alpha+beta barrel"/>
    <property type="match status" value="1"/>
</dbReference>